<feature type="domain" description="RNA polymerase beta subunit protrusion" evidence="14">
    <location>
        <begin position="63"/>
        <end position="356"/>
    </location>
</feature>
<evidence type="ECO:0000259" key="15">
    <source>
        <dbReference type="Pfam" id="PF04565"/>
    </source>
</evidence>
<dbReference type="InterPro" id="IPR010243">
    <property type="entry name" value="RNA_pol_bsu_bac"/>
</dbReference>
<dbReference type="Gene3D" id="3.90.1100.10">
    <property type="match status" value="1"/>
</dbReference>
<evidence type="ECO:0000259" key="13">
    <source>
        <dbReference type="Pfam" id="PF04561"/>
    </source>
</evidence>
<dbReference type="Gene3D" id="2.40.270.10">
    <property type="entry name" value="DNA-directed RNA polymerase, subunit 2, domain 6"/>
    <property type="match status" value="1"/>
</dbReference>
<dbReference type="SUPFAM" id="SSF64484">
    <property type="entry name" value="beta and beta-prime subunits of DNA dependent RNA-polymerase"/>
    <property type="match status" value="2"/>
</dbReference>
<keyword evidence="6 9" id="KW-0804">Transcription</keyword>
<dbReference type="InterPro" id="IPR037034">
    <property type="entry name" value="RNA_pol_Rpb2_2_sf"/>
</dbReference>
<feature type="domain" description="DNA-directed RNA polymerase subunit 2 hybrid-binding" evidence="11">
    <location>
        <begin position="1107"/>
        <end position="1506"/>
    </location>
</feature>
<dbReference type="Pfam" id="PF04561">
    <property type="entry name" value="RNA_pol_Rpb2_2"/>
    <property type="match status" value="1"/>
</dbReference>
<dbReference type="Pfam" id="PF04560">
    <property type="entry name" value="RNA_pol_Rpb2_7"/>
    <property type="match status" value="1"/>
</dbReference>
<feature type="domain" description="RNA polymerase Rpb2" evidence="12">
    <location>
        <begin position="1508"/>
        <end position="1581"/>
    </location>
</feature>
<evidence type="ECO:0000313" key="16">
    <source>
        <dbReference type="EMBL" id="AIT93853.1"/>
    </source>
</evidence>
<evidence type="ECO:0000256" key="9">
    <source>
        <dbReference type="HAMAP-Rule" id="MF_01321"/>
    </source>
</evidence>
<dbReference type="GO" id="GO:0000428">
    <property type="term" value="C:DNA-directed RNA polymerase complex"/>
    <property type="evidence" value="ECO:0007669"/>
    <property type="project" value="UniProtKB-KW"/>
</dbReference>
<comment type="catalytic activity">
    <reaction evidence="8 9 10">
        <text>RNA(n) + a ribonucleoside 5'-triphosphate = RNA(n+1) + diphosphate</text>
        <dbReference type="Rhea" id="RHEA:21248"/>
        <dbReference type="Rhea" id="RHEA-COMP:14527"/>
        <dbReference type="Rhea" id="RHEA-COMP:17342"/>
        <dbReference type="ChEBI" id="CHEBI:33019"/>
        <dbReference type="ChEBI" id="CHEBI:61557"/>
        <dbReference type="ChEBI" id="CHEBI:140395"/>
        <dbReference type="EC" id="2.7.7.6"/>
    </reaction>
</comment>
<dbReference type="PROSITE" id="PS01166">
    <property type="entry name" value="RNA_POL_BETA"/>
    <property type="match status" value="1"/>
</dbReference>
<protein>
    <recommendedName>
        <fullName evidence="9">DNA-directed RNA polymerase subunit beta</fullName>
        <ecNumber evidence="9">2.7.7.6</ecNumber>
    </recommendedName>
    <alternativeName>
        <fullName evidence="9">PEP</fullName>
    </alternativeName>
    <alternativeName>
        <fullName evidence="9">Plastid-encoded RNA polymerase subunit beta</fullName>
        <shortName evidence="9">RNA polymerase subunit beta</shortName>
    </alternativeName>
</protein>
<dbReference type="InterPro" id="IPR042107">
    <property type="entry name" value="DNA-dir_RNA_pol_bsu_ext_1_sf"/>
</dbReference>
<dbReference type="InterPro" id="IPR007642">
    <property type="entry name" value="RNA_pol_Rpb2_2"/>
</dbReference>
<dbReference type="Pfam" id="PF04563">
    <property type="entry name" value="RNA_pol_Rpb2_1"/>
    <property type="match status" value="1"/>
</dbReference>
<dbReference type="GO" id="GO:0003899">
    <property type="term" value="F:DNA-directed RNA polymerase activity"/>
    <property type="evidence" value="ECO:0007669"/>
    <property type="project" value="UniProtKB-UniRule"/>
</dbReference>
<keyword evidence="16" id="KW-0150">Chloroplast</keyword>
<keyword evidence="4 9" id="KW-0808">Transferase</keyword>
<keyword evidence="5 9" id="KW-0548">Nucleotidyltransferase</keyword>
<feature type="domain" description="RNA polymerase Rpb2" evidence="15">
    <location>
        <begin position="377"/>
        <end position="445"/>
    </location>
</feature>
<evidence type="ECO:0000259" key="11">
    <source>
        <dbReference type="Pfam" id="PF00562"/>
    </source>
</evidence>
<dbReference type="InterPro" id="IPR014724">
    <property type="entry name" value="RNA_pol_RPB2_OB-fold"/>
</dbReference>
<dbReference type="Gene3D" id="2.30.150.10">
    <property type="entry name" value="DNA-directed RNA polymerase, beta subunit, external 1 domain"/>
    <property type="match status" value="1"/>
</dbReference>
<dbReference type="PANTHER" id="PTHR20856">
    <property type="entry name" value="DNA-DIRECTED RNA POLYMERASE I SUBUNIT 2"/>
    <property type="match status" value="1"/>
</dbReference>
<name>A0A097KL10_9CHLO</name>
<dbReference type="GO" id="GO:0032549">
    <property type="term" value="F:ribonucleoside binding"/>
    <property type="evidence" value="ECO:0007669"/>
    <property type="project" value="InterPro"/>
</dbReference>
<dbReference type="InterPro" id="IPR007645">
    <property type="entry name" value="RNA_pol_Rpb2_3"/>
</dbReference>
<gene>
    <name evidence="9 16" type="primary">rpoB</name>
</gene>
<evidence type="ECO:0000256" key="8">
    <source>
        <dbReference type="ARBA" id="ARBA00048552"/>
    </source>
</evidence>
<keyword evidence="16" id="KW-0934">Plastid</keyword>
<evidence type="ECO:0000256" key="1">
    <source>
        <dbReference type="ARBA" id="ARBA00004026"/>
    </source>
</evidence>
<comment type="subunit">
    <text evidence="7 9 10">In plastids the minimal PEP RNA polymerase catalytic core is composed of four subunits: alpha, beta, beta', and beta''. When a (nuclear-encoded) sigma factor is associated with the core the holoenzyme is formed, which can initiate transcription.</text>
</comment>
<evidence type="ECO:0000256" key="2">
    <source>
        <dbReference type="ARBA" id="ARBA00006835"/>
    </source>
</evidence>
<accession>A0A097KL10</accession>
<evidence type="ECO:0000256" key="5">
    <source>
        <dbReference type="ARBA" id="ARBA00022695"/>
    </source>
</evidence>
<evidence type="ECO:0000256" key="4">
    <source>
        <dbReference type="ARBA" id="ARBA00022679"/>
    </source>
</evidence>
<feature type="domain" description="RNA polymerase Rpb2" evidence="13">
    <location>
        <begin position="128"/>
        <end position="319"/>
    </location>
</feature>
<dbReference type="InterPro" id="IPR007121">
    <property type="entry name" value="RNA_pol_bsu_CS"/>
</dbReference>
<dbReference type="Pfam" id="PF00562">
    <property type="entry name" value="RNA_pol_Rpb2_6"/>
    <property type="match status" value="1"/>
</dbReference>
<geneLocation type="chloroplast" evidence="16"/>
<dbReference type="EMBL" id="KM462866">
    <property type="protein sequence ID" value="AIT93853.1"/>
    <property type="molecule type" value="Genomic_DNA"/>
</dbReference>
<comment type="function">
    <text evidence="1 9 10">DNA-dependent RNA polymerase catalyzes the transcription of DNA into RNA using the four ribonucleoside triphosphates as substrates.</text>
</comment>
<evidence type="ECO:0000259" key="14">
    <source>
        <dbReference type="Pfam" id="PF04563"/>
    </source>
</evidence>
<dbReference type="GO" id="GO:0009507">
    <property type="term" value="C:chloroplast"/>
    <property type="evidence" value="ECO:0007669"/>
    <property type="project" value="UniProtKB-SubCell"/>
</dbReference>
<dbReference type="InterPro" id="IPR007120">
    <property type="entry name" value="DNA-dir_RNAP_su2_dom"/>
</dbReference>
<dbReference type="GO" id="GO:0003677">
    <property type="term" value="F:DNA binding"/>
    <property type="evidence" value="ECO:0007669"/>
    <property type="project" value="UniProtKB-UniRule"/>
</dbReference>
<sequence>MSFSSVRISYFIPDFVEIQRKSFLDLLDKGLIQELYKRNPITNTKQNLELRFYPEYYKLNPPDWTPKECILKSKSYACRLYVPIHLINKATKESKLQWVLLGNLPLMTKRGHFILNGSPRVIINQMVRSPGIYYQQVVHKNKKRTYYADLISHRGAWLRLETDKKRKVWARMKKTPKVSILVFLQALGLSKEKIFQSINYSNFLKSSFLKEEHSFAHPISSGQALQALYFETHPKKEKSEITTDLGQKFLLRKFFNSRTYDLSRLGRIQLNKKLGLSVPLTKSVLTEQDILFATDYLIKLEYGLGTLDDIDDLKNRRVRASGELIQNQLGTGFIRLEKMIREKLKKPRKKLTVRSLITTKPVNGALREFFGSSQLSQFMDQTNPLAELTHKRRLSSLGPGGISRETAGMAVRGIHPSHYGRICPIETPEGPNAGLVNSLTTYAKVNSEGFIETPFYSVYKGQIQMSAGPIFFSAAQEEHVKIAPGDLKLSQLDFLPKSTIPVRIIKEFKRISRSEVEYISISPIQMISIATSLIPFLEHDDANRALMGSNMQRQAVPLIAPERPIVGTGLEGRVAADSGHAIQSRTSGFVSYVSGERITIKNFIEPTLSLVATQGNITKSLVSNLVKKIKKKRVFSRNSPNSKFRSQAPVYNLLENSSRSFLKTGKVNSHVQLALNNQKKSNRITQEKPFIFRSLKKSQNKLHSIELKMNLSTIKTSPQLKKFSILNSFLSSNFVLPVTNKIGRDINKVKSCTQNKINKEKKLFEFSHVQNLSRQVLLKQQNFVVNSEDPNTIFRNPSFCTPRDCILEFCSSCLTLRIDKKQWKTQPVLGENCNLDKIYLKNNVEFQPQLTKKLNEEKYQILSFKKMICREICVSKKKRYFLENSHYTKKSFLIRKNILKLQFTSIFNWYHFLFQHLIDFQFLEDPGLREAQTLDFHSVEDLNTISDCILENNNFYNNTHSKKPWKGHFKFKFDELQGWNRASKLSKFSFLNFPGISESPFEVPLVLRQNNVENTGTKVSFNYEFIRQLSVLDYFSNLKWSSFQSTKHNTYVEFNKQLTKPSRLLEIKTRLSNNFSSISRTDFLFKQRSELATRLSVPAKWKTTNSSINHQSANSNTFNIEKNFSLSSINYFLDQYQRSNQDTCLTQRPIVHEGEWVQKGDLLADGTASVGGELSLGKTILVAYMPWEGYNFEDAILISERLIYDEIYTSIHIERYEIEIRDTKFGVEQITNQIPEIEASQVSHLDNRGIAKIGSWIKEGDVLVGKITPIQKKSLSPHEKLLYDIVKKEIPTTRDTSLRVPKNVHGRVVNIQILETENIPPEIDFEGPGRVHIYVAEKRKIQVGDKMAGRHGNKGIISKILPRQDMPYLPDGTPVDMVLNPLGVPSRMNVGQVFECLLGLAGKQLEQQFKIIPFDEIHGPEASRSLVYSKLFEARMKTGQKWLFDPNFAGKTKLFDGRTGECFDQAVTVGQAYMLKLVHLVDEKIHARSTGPYSLVTQQPLRGRSKHGGQRLGEMEVWALEGFGAAYTLQELLTVKSDDMKGRHQVMDAILNNRPISLGTPESFKVLIRELQSLCLDVGVYTIESSGRRKQIDVMKLS</sequence>
<evidence type="ECO:0000256" key="7">
    <source>
        <dbReference type="ARBA" id="ARBA00026088"/>
    </source>
</evidence>
<dbReference type="InterPro" id="IPR015712">
    <property type="entry name" value="DNA-dir_RNA_pol_su2"/>
</dbReference>
<evidence type="ECO:0000256" key="3">
    <source>
        <dbReference type="ARBA" id="ARBA00022478"/>
    </source>
</evidence>
<evidence type="ECO:0000256" key="10">
    <source>
        <dbReference type="RuleBase" id="RU363031"/>
    </source>
</evidence>
<comment type="similarity">
    <text evidence="2 9 10">Belongs to the RNA polymerase beta chain family.</text>
</comment>
<dbReference type="Gene3D" id="3.90.1800.10">
    <property type="entry name" value="RNA polymerase alpha subunit dimerisation domain"/>
    <property type="match status" value="1"/>
</dbReference>
<dbReference type="InterPro" id="IPR007644">
    <property type="entry name" value="RNA_pol_bsu_protrusion"/>
</dbReference>
<dbReference type="Gene3D" id="2.40.50.100">
    <property type="match status" value="2"/>
</dbReference>
<dbReference type="HAMAP" id="MF_01321">
    <property type="entry name" value="RNApol_bact_RpoB"/>
    <property type="match status" value="1"/>
</dbReference>
<evidence type="ECO:0000259" key="12">
    <source>
        <dbReference type="Pfam" id="PF04560"/>
    </source>
</evidence>
<proteinExistence type="inferred from homology"/>
<dbReference type="InterPro" id="IPR007641">
    <property type="entry name" value="RNA_pol_Rpb2_7"/>
</dbReference>
<keyword evidence="3 9" id="KW-0240">DNA-directed RNA polymerase</keyword>
<reference evidence="16" key="1">
    <citation type="journal article" date="2014" name="BMC Evol. Biol.">
        <title>Chloroplast phylogenomic analysis resolves deep-level relationships within the green algal class Trebouxiophyceae.</title>
        <authorList>
            <person name="Lemieux C."/>
            <person name="Otis C."/>
            <person name="Turmel M."/>
        </authorList>
    </citation>
    <scope>NUCLEOTIDE SEQUENCE</scope>
</reference>
<dbReference type="Gene3D" id="2.40.50.150">
    <property type="match status" value="1"/>
</dbReference>
<dbReference type="Gene3D" id="3.90.1110.10">
    <property type="entry name" value="RNA polymerase Rpb2, domain 2"/>
    <property type="match status" value="1"/>
</dbReference>
<dbReference type="RefSeq" id="YP_009105176.1">
    <property type="nucleotide sequence ID" value="NC_025529.1"/>
</dbReference>
<organism evidence="16">
    <name type="scientific">Pseudochlorella signiensis</name>
    <dbReference type="NCBI Taxonomy" id="173497"/>
    <lineage>
        <taxon>Eukaryota</taxon>
        <taxon>Viridiplantae</taxon>
        <taxon>Chlorophyta</taxon>
        <taxon>core chlorophytes</taxon>
        <taxon>Trebouxiophyceae</taxon>
        <taxon>Chlorellales</taxon>
        <taxon>Chlorellaceae</taxon>
        <taxon>Pseudochlorella</taxon>
    </lineage>
</organism>
<dbReference type="GO" id="GO:0006351">
    <property type="term" value="P:DNA-templated transcription"/>
    <property type="evidence" value="ECO:0007669"/>
    <property type="project" value="UniProtKB-UniRule"/>
</dbReference>
<dbReference type="Pfam" id="PF04565">
    <property type="entry name" value="RNA_pol_Rpb2_3"/>
    <property type="match status" value="1"/>
</dbReference>
<dbReference type="GeneID" id="22158971"/>
<comment type="subcellular location">
    <subcellularLocation>
        <location evidence="9">Plastid</location>
        <location evidence="9">Chloroplast</location>
    </subcellularLocation>
</comment>
<evidence type="ECO:0000256" key="6">
    <source>
        <dbReference type="ARBA" id="ARBA00023163"/>
    </source>
</evidence>
<dbReference type="EC" id="2.7.7.6" evidence="9"/>
<dbReference type="CDD" id="cd00653">
    <property type="entry name" value="RNA_pol_B_RPB2"/>
    <property type="match status" value="1"/>
</dbReference>
<dbReference type="InterPro" id="IPR037033">
    <property type="entry name" value="DNA-dir_RNAP_su2_hyb_sf"/>
</dbReference>